<dbReference type="PROSITE" id="PS50114">
    <property type="entry name" value="GATA_ZN_FINGER_2"/>
    <property type="match status" value="2"/>
</dbReference>
<dbReference type="GO" id="GO:0045944">
    <property type="term" value="P:positive regulation of transcription by RNA polymerase II"/>
    <property type="evidence" value="ECO:0007669"/>
    <property type="project" value="TreeGrafter"/>
</dbReference>
<dbReference type="Proteomes" id="UP000054454">
    <property type="component" value="Unassembled WGS sequence"/>
</dbReference>
<feature type="domain" description="GATA-type" evidence="9">
    <location>
        <begin position="176"/>
        <end position="223"/>
    </location>
</feature>
<keyword evidence="5" id="KW-0805">Transcription regulation</keyword>
<dbReference type="InterPro" id="IPR013088">
    <property type="entry name" value="Znf_NHR/GATA"/>
</dbReference>
<comment type="subcellular location">
    <subcellularLocation>
        <location evidence="1">Nucleus</location>
    </subcellularLocation>
</comment>
<evidence type="ECO:0000256" key="7">
    <source>
        <dbReference type="ARBA" id="ARBA00023242"/>
    </source>
</evidence>
<protein>
    <recommendedName>
        <fullName evidence="9">GATA-type domain-containing protein</fullName>
    </recommendedName>
</protein>
<dbReference type="RefSeq" id="XP_018224977.1">
    <property type="nucleotide sequence ID" value="XM_018371183.1"/>
</dbReference>
<dbReference type="GO" id="GO:0001227">
    <property type="term" value="F:DNA-binding transcription repressor activity, RNA polymerase II-specific"/>
    <property type="evidence" value="ECO:0007669"/>
    <property type="project" value="UniProtKB-ARBA"/>
</dbReference>
<dbReference type="InterPro" id="IPR000679">
    <property type="entry name" value="Znf_GATA"/>
</dbReference>
<evidence type="ECO:0000259" key="9">
    <source>
        <dbReference type="PROSITE" id="PS50114"/>
    </source>
</evidence>
<dbReference type="OrthoDB" id="515401at2759"/>
<dbReference type="FunFam" id="3.30.50.10:FF:000007">
    <property type="entry name" value="Nitrogen regulatory AreA, N-terminal"/>
    <property type="match status" value="1"/>
</dbReference>
<dbReference type="GO" id="GO:0008270">
    <property type="term" value="F:zinc ion binding"/>
    <property type="evidence" value="ECO:0007669"/>
    <property type="project" value="UniProtKB-KW"/>
</dbReference>
<evidence type="ECO:0000313" key="11">
    <source>
        <dbReference type="Proteomes" id="UP000054454"/>
    </source>
</evidence>
<organism evidence="10 11">
    <name type="scientific">Pneumocystis carinii (strain B80)</name>
    <name type="common">Rat pneumocystis pneumonia agent</name>
    <name type="synonym">Pneumocystis carinii f. sp. carinii</name>
    <dbReference type="NCBI Taxonomy" id="1408658"/>
    <lineage>
        <taxon>Eukaryota</taxon>
        <taxon>Fungi</taxon>
        <taxon>Dikarya</taxon>
        <taxon>Ascomycota</taxon>
        <taxon>Taphrinomycotina</taxon>
        <taxon>Pneumocystomycetes</taxon>
        <taxon>Pneumocystaceae</taxon>
        <taxon>Pneumocystis</taxon>
    </lineage>
</organism>
<evidence type="ECO:0000256" key="5">
    <source>
        <dbReference type="ARBA" id="ARBA00023015"/>
    </source>
</evidence>
<dbReference type="PANTHER" id="PTHR10071">
    <property type="entry name" value="TRANSCRIPTION FACTOR GATA FAMILY MEMBER"/>
    <property type="match status" value="1"/>
</dbReference>
<name>A0A0W4ZE45_PNEC8</name>
<dbReference type="VEuPathDB" id="FungiDB:T552_02651"/>
<accession>A0A0W4ZE45</accession>
<dbReference type="EMBL" id="LFVZ01000012">
    <property type="protein sequence ID" value="KTW26642.1"/>
    <property type="molecule type" value="Genomic_DNA"/>
</dbReference>
<dbReference type="GO" id="GO:0005634">
    <property type="term" value="C:nucleus"/>
    <property type="evidence" value="ECO:0007669"/>
    <property type="project" value="UniProtKB-SubCell"/>
</dbReference>
<proteinExistence type="predicted"/>
<dbReference type="PANTHER" id="PTHR10071:SF335">
    <property type="entry name" value="IRON-SENSING TRANSCRIPTIONAL REPRESSOR-RELATED"/>
    <property type="match status" value="1"/>
</dbReference>
<keyword evidence="3 8" id="KW-0863">Zinc-finger</keyword>
<evidence type="ECO:0000256" key="1">
    <source>
        <dbReference type="ARBA" id="ARBA00004123"/>
    </source>
</evidence>
<evidence type="ECO:0000313" key="10">
    <source>
        <dbReference type="EMBL" id="KTW26642.1"/>
    </source>
</evidence>
<feature type="domain" description="GATA-type" evidence="9">
    <location>
        <begin position="43"/>
        <end position="99"/>
    </location>
</feature>
<dbReference type="GO" id="GO:0000978">
    <property type="term" value="F:RNA polymerase II cis-regulatory region sequence-specific DNA binding"/>
    <property type="evidence" value="ECO:0007669"/>
    <property type="project" value="TreeGrafter"/>
</dbReference>
<keyword evidence="2" id="KW-0479">Metal-binding</keyword>
<evidence type="ECO:0000256" key="2">
    <source>
        <dbReference type="ARBA" id="ARBA00022723"/>
    </source>
</evidence>
<evidence type="ECO:0000256" key="3">
    <source>
        <dbReference type="ARBA" id="ARBA00022771"/>
    </source>
</evidence>
<sequence length="460" mass="51429">MSQVEVISNGDNKEEMVSLGIGGFPEKIAELSRENEINYGENFSKGVYCSNCGVSYTPLWRRTSKGQYVCNACGLYSRVRNMSRPIRLKRVMVSSVTHRMRRKATILLKVNGETCSTNAQCNVASSAQECDGCSAFNHGVSRTTGFVSALENNKAQESDSNFNLSMDNYGIHTVTCQNCGTTTTPLWRRDDSGNTICNACGLYYKLHSVHRPISMKKNSIRRRKRIHVQNIHDVVDSNIENATSSLLKLSNRSLASFPHVSPDVAGSLLKTTLDKIAKDDDIVKLNEQNFQVDSFDSALYLKNPIISNDNHKDNSMLSNEPINHLEAKCHDDQYLSLFNSEYSKTLDPLLSSQTSPKSNKNACRVAGIHSMLNSSSNNSGNLSFKLHTNNASIIELLTLQHPSDVEILIVPENIEKDASLYKKYIEDIKEDVKIHAERLKLMFSNAQRIIEECDKKLSSK</sequence>
<dbReference type="CDD" id="cd00202">
    <property type="entry name" value="ZnF_GATA"/>
    <property type="match status" value="2"/>
</dbReference>
<keyword evidence="6" id="KW-0804">Transcription</keyword>
<dbReference type="AlphaFoldDB" id="A0A0W4ZE45"/>
<keyword evidence="4" id="KW-0862">Zinc</keyword>
<evidence type="ECO:0000256" key="6">
    <source>
        <dbReference type="ARBA" id="ARBA00023163"/>
    </source>
</evidence>
<dbReference type="PRINTS" id="PR00619">
    <property type="entry name" value="GATAZNFINGER"/>
</dbReference>
<dbReference type="SUPFAM" id="SSF57716">
    <property type="entry name" value="Glucocorticoid receptor-like (DNA-binding domain)"/>
    <property type="match status" value="2"/>
</dbReference>
<dbReference type="InterPro" id="IPR039355">
    <property type="entry name" value="Transcription_factor_GATA"/>
</dbReference>
<dbReference type="PROSITE" id="PS00344">
    <property type="entry name" value="GATA_ZN_FINGER_1"/>
    <property type="match status" value="2"/>
</dbReference>
<keyword evidence="11" id="KW-1185">Reference proteome</keyword>
<evidence type="ECO:0000256" key="4">
    <source>
        <dbReference type="ARBA" id="ARBA00022833"/>
    </source>
</evidence>
<dbReference type="SMART" id="SM00401">
    <property type="entry name" value="ZnF_GATA"/>
    <property type="match status" value="2"/>
</dbReference>
<dbReference type="Pfam" id="PF00320">
    <property type="entry name" value="GATA"/>
    <property type="match status" value="2"/>
</dbReference>
<keyword evidence="7" id="KW-0539">Nucleus</keyword>
<evidence type="ECO:0000256" key="8">
    <source>
        <dbReference type="PROSITE-ProRule" id="PRU00094"/>
    </source>
</evidence>
<gene>
    <name evidence="10" type="ORF">T552_02651</name>
</gene>
<reference evidence="11" key="1">
    <citation type="journal article" date="2016" name="Nat. Commun.">
        <title>Genome analysis of three Pneumocystis species reveals adaptation mechanisms to life exclusively in mammalian hosts.</title>
        <authorList>
            <person name="Ma L."/>
            <person name="Chen Z."/>
            <person name="Huang D.W."/>
            <person name="Kutty G."/>
            <person name="Ishihara M."/>
            <person name="Wang H."/>
            <person name="Abouelleil A."/>
            <person name="Bishop L."/>
            <person name="Davey E."/>
            <person name="Deng R."/>
            <person name="Deng X."/>
            <person name="Fan L."/>
            <person name="Fantoni G."/>
            <person name="Fitzgerald M."/>
            <person name="Gogineni E."/>
            <person name="Goldberg J.M."/>
            <person name="Handley G."/>
            <person name="Hu X."/>
            <person name="Huber C."/>
            <person name="Jiao X."/>
            <person name="Jones K."/>
            <person name="Levin J.Z."/>
            <person name="Liu Y."/>
            <person name="Macdonald P."/>
            <person name="Melnikov A."/>
            <person name="Raley C."/>
            <person name="Sassi M."/>
            <person name="Sherman B.T."/>
            <person name="Song X."/>
            <person name="Sykes S."/>
            <person name="Tran B."/>
            <person name="Walsh L."/>
            <person name="Xia Y."/>
            <person name="Yang J."/>
            <person name="Young S."/>
            <person name="Zeng Q."/>
            <person name="Zheng X."/>
            <person name="Stephens R."/>
            <person name="Nusbaum C."/>
            <person name="Birren B.W."/>
            <person name="Azadi P."/>
            <person name="Lempicki R.A."/>
            <person name="Cuomo C.A."/>
            <person name="Kovacs J.A."/>
        </authorList>
    </citation>
    <scope>NUCLEOTIDE SEQUENCE [LARGE SCALE GENOMIC DNA]</scope>
    <source>
        <strain evidence="11">B80</strain>
    </source>
</reference>
<dbReference type="GeneID" id="28937386"/>
<dbReference type="Gene3D" id="3.30.50.10">
    <property type="entry name" value="Erythroid Transcription Factor GATA-1, subunit A"/>
    <property type="match status" value="2"/>
</dbReference>
<comment type="caution">
    <text evidence="10">The sequence shown here is derived from an EMBL/GenBank/DDBJ whole genome shotgun (WGS) entry which is preliminary data.</text>
</comment>